<accession>A0ABS3N631</accession>
<evidence type="ECO:0000256" key="3">
    <source>
        <dbReference type="ARBA" id="ARBA00011131"/>
    </source>
</evidence>
<reference evidence="13 14" key="1">
    <citation type="submission" date="2021-03" db="EMBL/GenBank/DDBJ databases">
        <title>Whole genome sequence of Metabacillus bambusae BG109.</title>
        <authorList>
            <person name="Jeong J.W."/>
        </authorList>
    </citation>
    <scope>NUCLEOTIDE SEQUENCE [LARGE SCALE GENOMIC DNA]</scope>
    <source>
        <strain evidence="13 14">BG109</strain>
    </source>
</reference>
<dbReference type="InterPro" id="IPR003838">
    <property type="entry name" value="ABC3_permease_C"/>
</dbReference>
<comment type="subunit">
    <text evidence="3">The complex is composed of two ATP-binding proteins (HrtA), two transmembrane proteins (HrtB) and a solute-binding protein.</text>
</comment>
<proteinExistence type="inferred from homology"/>
<gene>
    <name evidence="13" type="ORF">I7822_19195</name>
</gene>
<evidence type="ECO:0000256" key="10">
    <source>
        <dbReference type="ARBA" id="ARBA00024973"/>
    </source>
</evidence>
<evidence type="ECO:0000256" key="7">
    <source>
        <dbReference type="ARBA" id="ARBA00022692"/>
    </source>
</evidence>
<dbReference type="PANTHER" id="PTHR43738">
    <property type="entry name" value="ABC TRANSPORTER, MEMBRANE PROTEIN"/>
    <property type="match status" value="1"/>
</dbReference>
<comment type="similarity">
    <text evidence="2">Belongs to the ABC-4 integral membrane protein family. HrtB subfamily.</text>
</comment>
<comment type="subcellular location">
    <subcellularLocation>
        <location evidence="1">Cell membrane</location>
        <topology evidence="1">Multi-pass membrane protein</topology>
    </subcellularLocation>
</comment>
<keyword evidence="7 11" id="KW-0812">Transmembrane</keyword>
<keyword evidence="6" id="KW-1003">Cell membrane</keyword>
<evidence type="ECO:0000256" key="4">
    <source>
        <dbReference type="ARBA" id="ARBA00016962"/>
    </source>
</evidence>
<protein>
    <recommendedName>
        <fullName evidence="4">Putative hemin transport system permease protein HrtB</fullName>
    </recommendedName>
</protein>
<dbReference type="RefSeq" id="WP_207980698.1">
    <property type="nucleotide sequence ID" value="NZ_JAGDEL010000016.1"/>
</dbReference>
<keyword evidence="9 11" id="KW-0472">Membrane</keyword>
<evidence type="ECO:0000313" key="14">
    <source>
        <dbReference type="Proteomes" id="UP000663981"/>
    </source>
</evidence>
<dbReference type="Pfam" id="PF02687">
    <property type="entry name" value="FtsX"/>
    <property type="match status" value="1"/>
</dbReference>
<evidence type="ECO:0000256" key="1">
    <source>
        <dbReference type="ARBA" id="ARBA00004651"/>
    </source>
</evidence>
<comment type="caution">
    <text evidence="13">The sequence shown here is derived from an EMBL/GenBank/DDBJ whole genome shotgun (WGS) entry which is preliminary data.</text>
</comment>
<keyword evidence="8 11" id="KW-1133">Transmembrane helix</keyword>
<dbReference type="Proteomes" id="UP000663981">
    <property type="component" value="Unassembled WGS sequence"/>
</dbReference>
<feature type="transmembrane region" description="Helical" evidence="11">
    <location>
        <begin position="245"/>
        <end position="267"/>
    </location>
</feature>
<keyword evidence="5" id="KW-0813">Transport</keyword>
<keyword evidence="14" id="KW-1185">Reference proteome</keyword>
<evidence type="ECO:0000256" key="2">
    <source>
        <dbReference type="ARBA" id="ARBA00008697"/>
    </source>
</evidence>
<dbReference type="EMBL" id="JAGDEL010000016">
    <property type="protein sequence ID" value="MBO1513751.1"/>
    <property type="molecule type" value="Genomic_DNA"/>
</dbReference>
<dbReference type="InterPro" id="IPR051125">
    <property type="entry name" value="ABC-4/HrtB_transporter"/>
</dbReference>
<name>A0ABS3N631_9BACI</name>
<feature type="transmembrane region" description="Helical" evidence="11">
    <location>
        <begin position="296"/>
        <end position="318"/>
    </location>
</feature>
<feature type="domain" description="ABC3 transporter permease C-terminal" evidence="12">
    <location>
        <begin position="247"/>
        <end position="357"/>
    </location>
</feature>
<evidence type="ECO:0000256" key="5">
    <source>
        <dbReference type="ARBA" id="ARBA00022448"/>
    </source>
</evidence>
<evidence type="ECO:0000256" key="11">
    <source>
        <dbReference type="SAM" id="Phobius"/>
    </source>
</evidence>
<organism evidence="13 14">
    <name type="scientific">Metabacillus bambusae</name>
    <dbReference type="NCBI Taxonomy" id="2795218"/>
    <lineage>
        <taxon>Bacteria</taxon>
        <taxon>Bacillati</taxon>
        <taxon>Bacillota</taxon>
        <taxon>Bacilli</taxon>
        <taxon>Bacillales</taxon>
        <taxon>Bacillaceae</taxon>
        <taxon>Metabacillus</taxon>
    </lineage>
</organism>
<evidence type="ECO:0000256" key="8">
    <source>
        <dbReference type="ARBA" id="ARBA00022989"/>
    </source>
</evidence>
<comment type="function">
    <text evidence="10">Part of the ABC transporter complex hrt involved in hemin import. Responsible for the translocation of the substrate across the membrane.</text>
</comment>
<dbReference type="PANTHER" id="PTHR43738:SF1">
    <property type="entry name" value="HEMIN TRANSPORT SYSTEM PERMEASE PROTEIN HRTB-RELATED"/>
    <property type="match status" value="1"/>
</dbReference>
<sequence>MFLALREMKHAKLRYLLIGFIMILIAWLVLFVSGLAKGLASDNASSIQKMNADYFVLQEESDHRLTRSILHEQLYQDISQYIDKKDTAPLGIKMATLADDNSPKKVDATFFAIDVDGMLAPSIVEGNMIDNTSTNEVIVDHSLRDEGFIIGDQLKDQASGKDFKIVGFSEGQSFSHAPVIHINFKQWSQINHSTANNEPFFNAVAIKSDQNVADQIKKAVSGIEIINKEQVLKGIPGFKEEQGSLTMMITFLFVIAAFVLAVFFYVITIQKINQFGLLKAIGAKSNYLARNLISQILLLTIMSLLISIALTYSVAVILPSSMPFELTPKLVLGCSLLFIFVSVIGSLLSLFRVVKIDALEAIGRAA</sequence>
<evidence type="ECO:0000256" key="6">
    <source>
        <dbReference type="ARBA" id="ARBA00022475"/>
    </source>
</evidence>
<evidence type="ECO:0000256" key="9">
    <source>
        <dbReference type="ARBA" id="ARBA00023136"/>
    </source>
</evidence>
<feature type="transmembrane region" description="Helical" evidence="11">
    <location>
        <begin position="330"/>
        <end position="354"/>
    </location>
</feature>
<evidence type="ECO:0000313" key="13">
    <source>
        <dbReference type="EMBL" id="MBO1513751.1"/>
    </source>
</evidence>
<evidence type="ECO:0000259" key="12">
    <source>
        <dbReference type="Pfam" id="PF02687"/>
    </source>
</evidence>